<evidence type="ECO:0000256" key="2">
    <source>
        <dbReference type="ARBA" id="ARBA00022737"/>
    </source>
</evidence>
<name>A0A3G4ZRA9_9VIRU</name>
<gene>
    <name evidence="3" type="ORF">Dasosvirus2_23</name>
</gene>
<dbReference type="PANTHER" id="PTHR47114">
    <property type="match status" value="1"/>
</dbReference>
<dbReference type="InterPro" id="IPR051071">
    <property type="entry name" value="LRR-bact_E3_ubiq_ligases"/>
</dbReference>
<dbReference type="InterPro" id="IPR032675">
    <property type="entry name" value="LRR_dom_sf"/>
</dbReference>
<dbReference type="SUPFAM" id="SSF52058">
    <property type="entry name" value="L domain-like"/>
    <property type="match status" value="1"/>
</dbReference>
<reference evidence="3" key="1">
    <citation type="submission" date="2018-10" db="EMBL/GenBank/DDBJ databases">
        <title>Hidden diversity of soil giant viruses.</title>
        <authorList>
            <person name="Schulz F."/>
            <person name="Alteio L."/>
            <person name="Goudeau D."/>
            <person name="Ryan E.M."/>
            <person name="Malmstrom R.R."/>
            <person name="Blanchard J."/>
            <person name="Woyke T."/>
        </authorList>
    </citation>
    <scope>NUCLEOTIDE SEQUENCE</scope>
    <source>
        <strain evidence="3">DSV1</strain>
    </source>
</reference>
<evidence type="ECO:0008006" key="4">
    <source>
        <dbReference type="Google" id="ProtNLM"/>
    </source>
</evidence>
<sequence length="313" mass="36902">MSYQDYDESESDLKSEQEQIQKLHIQCYDKKICINPTYRLPDWLKKLNIKCSIQKIDDAIWLDTYNDNIQMLLNNLPNSLTRLDCTCYCTTRHTQITSLSEKLPKSLKELYCDNNRLVLLPDKLPKSLEILHCYRNRIIRLPDNLPDSLVQIGCSDNKISKLPKKLPKMLREMQCCNNQITKLPDNLPDSLVEFWCDNNQITELPDKLPKSLEVLHCAGNKITSLTKLPDTLKKLDCSRNYNLTYLPLKLRKNNCQVLWIADVEKLYWNRAIIVTGVELNKKRWKRRFYQWIICKKMHQYVDPDCSKIITGYV</sequence>
<dbReference type="EMBL" id="MK072043">
    <property type="protein sequence ID" value="AYV77427.1"/>
    <property type="molecule type" value="Genomic_DNA"/>
</dbReference>
<protein>
    <recommendedName>
        <fullName evidence="4">Leucine-rich repeat protein</fullName>
    </recommendedName>
</protein>
<organism evidence="3">
    <name type="scientific">Dasosvirus sp</name>
    <dbReference type="NCBI Taxonomy" id="2487764"/>
    <lineage>
        <taxon>Viruses</taxon>
        <taxon>Varidnaviria</taxon>
        <taxon>Bamfordvirae</taxon>
        <taxon>Nucleocytoviricota</taxon>
        <taxon>Megaviricetes</taxon>
        <taxon>Imitervirales</taxon>
        <taxon>Mimiviridae</taxon>
        <taxon>Klosneuvirinae</taxon>
    </lineage>
</organism>
<dbReference type="PANTHER" id="PTHR47114:SF2">
    <property type="entry name" value="OLIGODENDROCYTE-MYELIN GLYCOPROTEIN"/>
    <property type="match status" value="1"/>
</dbReference>
<keyword evidence="1" id="KW-0433">Leucine-rich repeat</keyword>
<accession>A0A3G4ZRA9</accession>
<evidence type="ECO:0000256" key="1">
    <source>
        <dbReference type="ARBA" id="ARBA00022614"/>
    </source>
</evidence>
<evidence type="ECO:0000313" key="3">
    <source>
        <dbReference type="EMBL" id="AYV77427.1"/>
    </source>
</evidence>
<keyword evidence="2" id="KW-0677">Repeat</keyword>
<dbReference type="SMART" id="SM00364">
    <property type="entry name" value="LRR_BAC"/>
    <property type="match status" value="7"/>
</dbReference>
<dbReference type="Gene3D" id="3.80.10.10">
    <property type="entry name" value="Ribonuclease Inhibitor"/>
    <property type="match status" value="1"/>
</dbReference>
<proteinExistence type="predicted"/>